<feature type="compositionally biased region" description="Low complexity" evidence="1">
    <location>
        <begin position="403"/>
        <end position="419"/>
    </location>
</feature>
<proteinExistence type="predicted"/>
<evidence type="ECO:0000256" key="1">
    <source>
        <dbReference type="SAM" id="MobiDB-lite"/>
    </source>
</evidence>
<feature type="compositionally biased region" description="Basic and acidic residues" evidence="1">
    <location>
        <begin position="114"/>
        <end position="126"/>
    </location>
</feature>
<sequence length="611" mass="64087">MADKGAHPGVRSLLARFENNNSNSNYQNNQNNTSPPSRGRSPVGSEHSGSRPMSKVRASFIAVDGATQSGTVSALRSVSSRSDSPVAPPSRVRSFNSDDLNAPLKSSLSPVSNDNERPPNEAKSSEMVETPIAQLTPPDKGTGSQAKEGMSSYNKENEPALAVPAVLSPSKMQTVTKRPSTIQVDKTASANQSMPKSTSSTGLKSSAHPRTPTSPAKPDHGKTSKPARPPRLPATRDSPKAPTTKPSRPSLNTAAKTPTWPARSSMSVREAVKSTASNATCTSKAEPRPPTKSARLPASATTPTLSSTTRGGATGATASSLSRKPSTLRSATSGAHRTTTPAASSVRKQASHPSLSLQAVNERPHSRVSNSSKAVDEGFLARMMRPTASSASKAHDKVEVKSPPRSSRASRAPVRPVAPKTEAYKQRLTKEKSVAKKPQEKSQLVSTKKEEPEAKTVDSNEDAVHMNATETPTEIADEPAEAVVDSSVEATAQELPCEKQLEGVPIEPSMTSIGEPIEPSATLEGPIQATDTVEEHTAATPSAQAPATYADSVNAQSIEPSSDLPNTEETNEHAGVESPAATAEVKPAENVTEMETKADDADADIGKLTLN</sequence>
<feature type="region of interest" description="Disordered" evidence="1">
    <location>
        <begin position="485"/>
        <end position="522"/>
    </location>
</feature>
<feature type="compositionally biased region" description="Low complexity" evidence="1">
    <location>
        <begin position="538"/>
        <end position="550"/>
    </location>
</feature>
<feature type="compositionally biased region" description="Polar residues" evidence="1">
    <location>
        <begin position="551"/>
        <end position="568"/>
    </location>
</feature>
<organism evidence="2 3">
    <name type="scientific">Petromyces alliaceus</name>
    <name type="common">Aspergillus alliaceus</name>
    <dbReference type="NCBI Taxonomy" id="209559"/>
    <lineage>
        <taxon>Eukaryota</taxon>
        <taxon>Fungi</taxon>
        <taxon>Dikarya</taxon>
        <taxon>Ascomycota</taxon>
        <taxon>Pezizomycotina</taxon>
        <taxon>Eurotiomycetes</taxon>
        <taxon>Eurotiomycetidae</taxon>
        <taxon>Eurotiales</taxon>
        <taxon>Aspergillaceae</taxon>
        <taxon>Aspergillus</taxon>
        <taxon>Aspergillus subgen. Circumdati</taxon>
    </lineage>
</organism>
<accession>A0A8H6E9S8</accession>
<feature type="region of interest" description="Disordered" evidence="1">
    <location>
        <begin position="534"/>
        <end position="611"/>
    </location>
</feature>
<keyword evidence="3" id="KW-1185">Reference proteome</keyword>
<feature type="region of interest" description="Disordered" evidence="1">
    <location>
        <begin position="1"/>
        <end position="464"/>
    </location>
</feature>
<feature type="compositionally biased region" description="Basic and acidic residues" evidence="1">
    <location>
        <begin position="393"/>
        <end position="402"/>
    </location>
</feature>
<dbReference type="EMBL" id="SPNV01000043">
    <property type="protein sequence ID" value="KAF5863898.1"/>
    <property type="molecule type" value="Genomic_DNA"/>
</dbReference>
<feature type="compositionally biased region" description="Low complexity" evidence="1">
    <location>
        <begin position="19"/>
        <end position="45"/>
    </location>
</feature>
<feature type="compositionally biased region" description="Basic and acidic residues" evidence="1">
    <location>
        <begin position="422"/>
        <end position="440"/>
    </location>
</feature>
<feature type="compositionally biased region" description="Low complexity" evidence="1">
    <location>
        <begin position="72"/>
        <end position="94"/>
    </location>
</feature>
<feature type="compositionally biased region" description="Polar residues" evidence="1">
    <location>
        <begin position="244"/>
        <end position="267"/>
    </location>
</feature>
<dbReference type="Proteomes" id="UP000541154">
    <property type="component" value="Unassembled WGS sequence"/>
</dbReference>
<protein>
    <recommendedName>
        <fullName evidence="4">Mucin-7</fullName>
    </recommendedName>
</protein>
<dbReference type="AlphaFoldDB" id="A0A8H6E9S8"/>
<feature type="compositionally biased region" description="Polar residues" evidence="1">
    <location>
        <begin position="274"/>
        <end position="283"/>
    </location>
</feature>
<evidence type="ECO:0000313" key="3">
    <source>
        <dbReference type="Proteomes" id="UP000541154"/>
    </source>
</evidence>
<feature type="compositionally biased region" description="Polar residues" evidence="1">
    <location>
        <begin position="170"/>
        <end position="204"/>
    </location>
</feature>
<evidence type="ECO:0000313" key="2">
    <source>
        <dbReference type="EMBL" id="KAF5863898.1"/>
    </source>
</evidence>
<reference evidence="2 3" key="1">
    <citation type="submission" date="2019-04" db="EMBL/GenBank/DDBJ databases">
        <title>Aspergillus burnettii sp. nov., novel species from soil in southeast Queensland.</title>
        <authorList>
            <person name="Gilchrist C.L.M."/>
            <person name="Pitt J.I."/>
            <person name="Lange L."/>
            <person name="Lacey H.J."/>
            <person name="Vuong D."/>
            <person name="Midgley D.J."/>
            <person name="Greenfield P."/>
            <person name="Bradbury M."/>
            <person name="Lacey E."/>
            <person name="Busk P.K."/>
            <person name="Pilgaard B."/>
            <person name="Chooi Y.H."/>
            <person name="Piggott A.M."/>
        </authorList>
    </citation>
    <scope>NUCLEOTIDE SEQUENCE [LARGE SCALE GENOMIC DNA]</scope>
    <source>
        <strain evidence="2 3">FRR 5400</strain>
    </source>
</reference>
<feature type="compositionally biased region" description="Polar residues" evidence="1">
    <location>
        <begin position="324"/>
        <end position="359"/>
    </location>
</feature>
<feature type="compositionally biased region" description="Polar residues" evidence="1">
    <location>
        <begin position="95"/>
        <end position="113"/>
    </location>
</feature>
<comment type="caution">
    <text evidence="2">The sequence shown here is derived from an EMBL/GenBank/DDBJ whole genome shotgun (WGS) entry which is preliminary data.</text>
</comment>
<gene>
    <name evidence="2" type="ORF">ETB97_009184</name>
</gene>
<name>A0A8H6E9S8_PETAA</name>
<evidence type="ECO:0008006" key="4">
    <source>
        <dbReference type="Google" id="ProtNLM"/>
    </source>
</evidence>
<feature type="compositionally biased region" description="Basic and acidic residues" evidence="1">
    <location>
        <begin position="447"/>
        <end position="464"/>
    </location>
</feature>
<feature type="compositionally biased region" description="Low complexity" evidence="1">
    <location>
        <begin position="296"/>
        <end position="323"/>
    </location>
</feature>